<feature type="domain" description="Core Histone H2A/H2B/H3" evidence="3">
    <location>
        <begin position="62"/>
        <end position="122"/>
    </location>
</feature>
<feature type="compositionally biased region" description="Basic residues" evidence="2">
    <location>
        <begin position="1"/>
        <end position="26"/>
    </location>
</feature>
<keyword evidence="5" id="KW-1185">Reference proteome</keyword>
<dbReference type="GO" id="GO:0003677">
    <property type="term" value="F:DNA binding"/>
    <property type="evidence" value="ECO:0007669"/>
    <property type="project" value="InterPro"/>
</dbReference>
<dbReference type="GO" id="GO:0000786">
    <property type="term" value="C:nucleosome"/>
    <property type="evidence" value="ECO:0007669"/>
    <property type="project" value="InterPro"/>
</dbReference>
<dbReference type="PANTHER" id="PTHR23428">
    <property type="entry name" value="HISTONE H2B"/>
    <property type="match status" value="1"/>
</dbReference>
<dbReference type="Proteomes" id="UP000762676">
    <property type="component" value="Unassembled WGS sequence"/>
</dbReference>
<dbReference type="SUPFAM" id="SSF47113">
    <property type="entry name" value="Histone-fold"/>
    <property type="match status" value="1"/>
</dbReference>
<dbReference type="InterPro" id="IPR000558">
    <property type="entry name" value="Histone_H2B"/>
</dbReference>
<reference evidence="4 5" key="1">
    <citation type="journal article" date="2021" name="Elife">
        <title>Chloroplast acquisition without the gene transfer in kleptoplastic sea slugs, Plakobranchus ocellatus.</title>
        <authorList>
            <person name="Maeda T."/>
            <person name="Takahashi S."/>
            <person name="Yoshida T."/>
            <person name="Shimamura S."/>
            <person name="Takaki Y."/>
            <person name="Nagai Y."/>
            <person name="Toyoda A."/>
            <person name="Suzuki Y."/>
            <person name="Arimoto A."/>
            <person name="Ishii H."/>
            <person name="Satoh N."/>
            <person name="Nishiyama T."/>
            <person name="Hasebe M."/>
            <person name="Maruyama T."/>
            <person name="Minagawa J."/>
            <person name="Obokata J."/>
            <person name="Shigenobu S."/>
        </authorList>
    </citation>
    <scope>NUCLEOTIDE SEQUENCE [LARGE SCALE GENOMIC DNA]</scope>
</reference>
<evidence type="ECO:0000313" key="5">
    <source>
        <dbReference type="Proteomes" id="UP000762676"/>
    </source>
</evidence>
<dbReference type="GO" id="GO:0030527">
    <property type="term" value="F:structural constituent of chromatin"/>
    <property type="evidence" value="ECO:0007669"/>
    <property type="project" value="InterPro"/>
</dbReference>
<proteinExistence type="inferred from homology"/>
<dbReference type="SMART" id="SM00427">
    <property type="entry name" value="H2B"/>
    <property type="match status" value="1"/>
</dbReference>
<dbReference type="Pfam" id="PF00125">
    <property type="entry name" value="Histone"/>
    <property type="match status" value="1"/>
</dbReference>
<organism evidence="4 5">
    <name type="scientific">Elysia marginata</name>
    <dbReference type="NCBI Taxonomy" id="1093978"/>
    <lineage>
        <taxon>Eukaryota</taxon>
        <taxon>Metazoa</taxon>
        <taxon>Spiralia</taxon>
        <taxon>Lophotrochozoa</taxon>
        <taxon>Mollusca</taxon>
        <taxon>Gastropoda</taxon>
        <taxon>Heterobranchia</taxon>
        <taxon>Euthyneura</taxon>
        <taxon>Panpulmonata</taxon>
        <taxon>Sacoglossa</taxon>
        <taxon>Placobranchoidea</taxon>
        <taxon>Plakobranchidae</taxon>
        <taxon>Elysia</taxon>
    </lineage>
</organism>
<dbReference type="InterPro" id="IPR007125">
    <property type="entry name" value="H2A/H2B/H3"/>
</dbReference>
<dbReference type="InterPro" id="IPR009072">
    <property type="entry name" value="Histone-fold"/>
</dbReference>
<sequence length="151" mass="17107">MPTRKRSSSRRGKGRGKASRRVSFRGKKVDLARKGTRRGKGKSASSLQLPMEGPKTMEDVKFNSYIRKVLRKVNPSVNLNSNSMKIMDSLMKDTLHSIAETAACKMGKRKTLKPKAILRAMKHVMPRNLALTVDEHAQRALERYGRKARRC</sequence>
<name>A0AAV4FJR5_9GAST</name>
<evidence type="ECO:0000256" key="2">
    <source>
        <dbReference type="SAM" id="MobiDB-lite"/>
    </source>
</evidence>
<accession>A0AAV4FJR5</accession>
<comment type="similarity">
    <text evidence="1">Belongs to the histone H2B family.</text>
</comment>
<protein>
    <submittedName>
        <fullName evidence="4">Histone H2B</fullName>
    </submittedName>
</protein>
<dbReference type="PRINTS" id="PR00621">
    <property type="entry name" value="HISTONEH2B"/>
</dbReference>
<evidence type="ECO:0000256" key="1">
    <source>
        <dbReference type="ARBA" id="ARBA00006846"/>
    </source>
</evidence>
<evidence type="ECO:0000259" key="3">
    <source>
        <dbReference type="Pfam" id="PF00125"/>
    </source>
</evidence>
<dbReference type="Gene3D" id="1.10.20.10">
    <property type="entry name" value="Histone, subunit A"/>
    <property type="match status" value="1"/>
</dbReference>
<dbReference type="AlphaFoldDB" id="A0AAV4FJR5"/>
<evidence type="ECO:0000313" key="4">
    <source>
        <dbReference type="EMBL" id="GFR73527.1"/>
    </source>
</evidence>
<gene>
    <name evidence="4" type="ORF">ElyMa_002139300</name>
</gene>
<dbReference type="EMBL" id="BMAT01004451">
    <property type="protein sequence ID" value="GFR73527.1"/>
    <property type="molecule type" value="Genomic_DNA"/>
</dbReference>
<feature type="region of interest" description="Disordered" evidence="2">
    <location>
        <begin position="1"/>
        <end position="52"/>
    </location>
</feature>
<comment type="caution">
    <text evidence="4">The sequence shown here is derived from an EMBL/GenBank/DDBJ whole genome shotgun (WGS) entry which is preliminary data.</text>
</comment>
<dbReference type="GO" id="GO:0046982">
    <property type="term" value="F:protein heterodimerization activity"/>
    <property type="evidence" value="ECO:0007669"/>
    <property type="project" value="InterPro"/>
</dbReference>